<evidence type="ECO:0000313" key="2">
    <source>
        <dbReference type="EMBL" id="CAD8158381.1"/>
    </source>
</evidence>
<evidence type="ECO:0000313" key="3">
    <source>
        <dbReference type="Proteomes" id="UP000683925"/>
    </source>
</evidence>
<dbReference type="Proteomes" id="UP000683925">
    <property type="component" value="Unassembled WGS sequence"/>
</dbReference>
<protein>
    <recommendedName>
        <fullName evidence="4">CUE domain-containing protein</fullName>
    </recommendedName>
</protein>
<proteinExistence type="predicted"/>
<comment type="caution">
    <text evidence="2">The sequence shown here is derived from an EMBL/GenBank/DDBJ whole genome shotgun (WGS) entry which is preliminary data.</text>
</comment>
<name>A0A8S1TWX6_PAROT</name>
<dbReference type="OMA" id="YDNTATQ"/>
<evidence type="ECO:0000256" key="1">
    <source>
        <dbReference type="SAM" id="MobiDB-lite"/>
    </source>
</evidence>
<accession>A0A8S1TWX6</accession>
<dbReference type="OrthoDB" id="297495at2759"/>
<dbReference type="AlphaFoldDB" id="A0A8S1TWX6"/>
<feature type="compositionally biased region" description="Basic and acidic residues" evidence="1">
    <location>
        <begin position="108"/>
        <end position="125"/>
    </location>
</feature>
<reference evidence="2" key="1">
    <citation type="submission" date="2021-01" db="EMBL/GenBank/DDBJ databases">
        <authorList>
            <consortium name="Genoscope - CEA"/>
            <person name="William W."/>
        </authorList>
    </citation>
    <scope>NUCLEOTIDE SEQUENCE</scope>
</reference>
<dbReference type="EMBL" id="CAJJDP010000035">
    <property type="protein sequence ID" value="CAD8158381.1"/>
    <property type="molecule type" value="Genomic_DNA"/>
</dbReference>
<gene>
    <name evidence="2" type="ORF">POCTA_138.1.T0350158</name>
</gene>
<keyword evidence="3" id="KW-1185">Reference proteome</keyword>
<feature type="region of interest" description="Disordered" evidence="1">
    <location>
        <begin position="97"/>
        <end position="125"/>
    </location>
</feature>
<sequence>MSKLNYYELLGQLYSKGDSQALPFSYDNTATQNRELSNQQYIASQNSIIVENDKLNTIGFSNAFQFQIPRLLDLDDLLQSGRVYEDDSRQSIISQVQTRNQRNNNKVSKSEQKQNKSKKKVEQVQKREKNIHLGTQCQQLQFPSSSLRPRYVKIYQRNDELFQLLFDELSQIYPQCTDWDVIQLLDLSNKSFDTAFKLLKESSYFVQYYLQVQSLTNVDRNGLENRWKKK</sequence>
<evidence type="ECO:0008006" key="4">
    <source>
        <dbReference type="Google" id="ProtNLM"/>
    </source>
</evidence>
<organism evidence="2 3">
    <name type="scientific">Paramecium octaurelia</name>
    <dbReference type="NCBI Taxonomy" id="43137"/>
    <lineage>
        <taxon>Eukaryota</taxon>
        <taxon>Sar</taxon>
        <taxon>Alveolata</taxon>
        <taxon>Ciliophora</taxon>
        <taxon>Intramacronucleata</taxon>
        <taxon>Oligohymenophorea</taxon>
        <taxon>Peniculida</taxon>
        <taxon>Parameciidae</taxon>
        <taxon>Paramecium</taxon>
    </lineage>
</organism>